<keyword evidence="1" id="KW-1133">Transmembrane helix</keyword>
<keyword evidence="1" id="KW-0812">Transmembrane</keyword>
<dbReference type="Proteomes" id="UP000324748">
    <property type="component" value="Unassembled WGS sequence"/>
</dbReference>
<comment type="caution">
    <text evidence="2">The sequence shown here is derived from an EMBL/GenBank/DDBJ whole genome shotgun (WGS) entry which is preliminary data.</text>
</comment>
<feature type="transmembrane region" description="Helical" evidence="1">
    <location>
        <begin position="7"/>
        <end position="29"/>
    </location>
</feature>
<accession>A0A5B0P4U7</accession>
<proteinExistence type="predicted"/>
<dbReference type="AlphaFoldDB" id="A0A5B0P4U7"/>
<sequence>MLMPVGVHILFLVGLIFGLLGAVGTFGFWGIVDLLGLLVVEIVFGLLAYDGIMAIRHFLKRLKSLAR</sequence>
<protein>
    <submittedName>
        <fullName evidence="2">Uncharacterized protein</fullName>
    </submittedName>
</protein>
<gene>
    <name evidence="2" type="ORF">PGT21_033976</name>
</gene>
<dbReference type="EMBL" id="VSWC01000079">
    <property type="protein sequence ID" value="KAA1094979.1"/>
    <property type="molecule type" value="Genomic_DNA"/>
</dbReference>
<keyword evidence="1" id="KW-0472">Membrane</keyword>
<evidence type="ECO:0000313" key="3">
    <source>
        <dbReference type="Proteomes" id="UP000324748"/>
    </source>
</evidence>
<reference evidence="2 3" key="1">
    <citation type="submission" date="2019-05" db="EMBL/GenBank/DDBJ databases">
        <title>Emergence of the Ug99 lineage of the wheat stem rust pathogen through somatic hybridization.</title>
        <authorList>
            <person name="Li F."/>
            <person name="Upadhyaya N.M."/>
            <person name="Sperschneider J."/>
            <person name="Matny O."/>
            <person name="Nguyen-Phuc H."/>
            <person name="Mago R."/>
            <person name="Raley C."/>
            <person name="Miller M.E."/>
            <person name="Silverstein K.A.T."/>
            <person name="Henningsen E."/>
            <person name="Hirsch C.D."/>
            <person name="Visser B."/>
            <person name="Pretorius Z.A."/>
            <person name="Steffenson B.J."/>
            <person name="Schwessinger B."/>
            <person name="Dodds P.N."/>
            <person name="Figueroa M."/>
        </authorList>
    </citation>
    <scope>NUCLEOTIDE SEQUENCE [LARGE SCALE GENOMIC DNA]</scope>
    <source>
        <strain evidence="2">21-0</strain>
    </source>
</reference>
<keyword evidence="3" id="KW-1185">Reference proteome</keyword>
<evidence type="ECO:0000313" key="2">
    <source>
        <dbReference type="EMBL" id="KAA1094979.1"/>
    </source>
</evidence>
<organism evidence="2 3">
    <name type="scientific">Puccinia graminis f. sp. tritici</name>
    <dbReference type="NCBI Taxonomy" id="56615"/>
    <lineage>
        <taxon>Eukaryota</taxon>
        <taxon>Fungi</taxon>
        <taxon>Dikarya</taxon>
        <taxon>Basidiomycota</taxon>
        <taxon>Pucciniomycotina</taxon>
        <taxon>Pucciniomycetes</taxon>
        <taxon>Pucciniales</taxon>
        <taxon>Pucciniaceae</taxon>
        <taxon>Puccinia</taxon>
    </lineage>
</organism>
<evidence type="ECO:0000256" key="1">
    <source>
        <dbReference type="SAM" id="Phobius"/>
    </source>
</evidence>
<name>A0A5B0P4U7_PUCGR</name>
<feature type="transmembrane region" description="Helical" evidence="1">
    <location>
        <begin position="35"/>
        <end position="59"/>
    </location>
</feature>